<evidence type="ECO:0000313" key="1">
    <source>
        <dbReference type="EMBL" id="OOF47999.1"/>
    </source>
</evidence>
<protein>
    <submittedName>
        <fullName evidence="1">Uncharacterized protein</fullName>
    </submittedName>
</protein>
<sequence length="612" mass="65074">MESRAEASKNHFKTQSLSYSDIENHSEVEVKSVSAGISTDMGQNAKNAMGAVASLLGNKQESEHSLTKSAISENIHIETETPENLTALLRDTANANQKVKAFDLEEIRERQEAAKVAGELFSKITGDVAKAFDFEDGSQEKILMHAVAGALAAKMGDGNVATGAVAGASSEWLNSYVTDYLKEQTKALNLEPQQKEKLREAAQQATALMIGAMAGAVTGGSSDAVKQGALASYNAESFNRQLHQNEKERIKILANGDEEKERRLEIAACALVHCPAQIPSDSPDYAEIYEKARALELLGNTAEYAQERALLKSQTETLFDPWGAGIKNKLFVYNESYKALDQATRIDSKYGVTTRAGGGVQAIGGVSAVAFGTGLCETGIGCAAGIPVVAYGADHAYTGAKAMVTGKPQYTMGGQLLSQMTGLTPELANLAYDLPNLYAGAKPLLGAMARVGNQVVAEGAKMASETGYVAREIGKDIVSGYSAIPKPYKVVFGIEATINTVAESIPYATGKKEINSNNLLQSGGKVLVDSTYSAATFKANDGVGFGLDVTKGLIEGKSVGDAVRDSGTSVWLSKNFGMFIKDERIKRLLSSSTNKVLENINNTSEELNKDKK</sequence>
<comment type="caution">
    <text evidence="1">The sequence shown here is derived from an EMBL/GenBank/DDBJ whole genome shotgun (WGS) entry which is preliminary data.</text>
</comment>
<organism evidence="1 2">
    <name type="scientific">Rodentibacter genomosp. 1</name>
    <dbReference type="NCBI Taxonomy" id="1908264"/>
    <lineage>
        <taxon>Bacteria</taxon>
        <taxon>Pseudomonadati</taxon>
        <taxon>Pseudomonadota</taxon>
        <taxon>Gammaproteobacteria</taxon>
        <taxon>Pasteurellales</taxon>
        <taxon>Pasteurellaceae</taxon>
        <taxon>Rodentibacter</taxon>
    </lineage>
</organism>
<dbReference type="RefSeq" id="WP_077543184.1">
    <property type="nucleotide sequence ID" value="NZ_MLHN01000041.1"/>
</dbReference>
<dbReference type="EMBL" id="MLHN01000041">
    <property type="protein sequence ID" value="OOF47999.1"/>
    <property type="molecule type" value="Genomic_DNA"/>
</dbReference>
<proteinExistence type="predicted"/>
<reference evidence="1 2" key="1">
    <citation type="submission" date="2016-10" db="EMBL/GenBank/DDBJ databases">
        <title>Rodentibacter gen. nov. and new species.</title>
        <authorList>
            <person name="Christensen H."/>
        </authorList>
    </citation>
    <scope>NUCLEOTIDE SEQUENCE [LARGE SCALE GENOMIC DNA]</scope>
    <source>
        <strain evidence="2">ppn416</strain>
    </source>
</reference>
<evidence type="ECO:0000313" key="2">
    <source>
        <dbReference type="Proteomes" id="UP000188481"/>
    </source>
</evidence>
<keyword evidence="2" id="KW-1185">Reference proteome</keyword>
<dbReference type="Proteomes" id="UP000188481">
    <property type="component" value="Unassembled WGS sequence"/>
</dbReference>
<gene>
    <name evidence="1" type="ORF">BKK54_11260</name>
</gene>
<dbReference type="STRING" id="1908264.BKK54_11260"/>
<dbReference type="AlphaFoldDB" id="A0A1V3J075"/>
<name>A0A1V3J075_9PAST</name>
<accession>A0A1V3J075</accession>